<evidence type="ECO:0000313" key="2">
    <source>
        <dbReference type="Proteomes" id="UP001259587"/>
    </source>
</evidence>
<evidence type="ECO:0000313" key="1">
    <source>
        <dbReference type="EMBL" id="MDR6713724.1"/>
    </source>
</evidence>
<sequence length="252" mass="27644">MNLTLGQFQQTFVEALYLRSAPQLAGLTEQAAFAVYRNTVLAGCVDALCANFPSVQTLVGNDWMRSVATAYAERTPPSDPRLIYYGATFPAFLDEELQGQHGLVYLSDVARLDVLWGEAFAAANDPHLELTGLAGMTASDLARSQLSPRNSVRWRWFPQHPIYSLWRHSREGLAWPTAQPWVGEGALLSGDEQGVAYQPLEIGGCVFLDACAAGLSLEDASLLAEQAQPDLDFTDLLGRLLHAQVFRPLSFE</sequence>
<reference evidence="1" key="1">
    <citation type="submission" date="2023-07" db="EMBL/GenBank/DDBJ databases">
        <title>Sorghum-associated microbial communities from plants grown in Nebraska, USA.</title>
        <authorList>
            <person name="Schachtman D."/>
        </authorList>
    </citation>
    <scope>NUCLEOTIDE SEQUENCE</scope>
    <source>
        <strain evidence="1">BE56</strain>
    </source>
</reference>
<dbReference type="Proteomes" id="UP001259587">
    <property type="component" value="Unassembled WGS sequence"/>
</dbReference>
<dbReference type="EMBL" id="JAVDTH010000020">
    <property type="protein sequence ID" value="MDR6713724.1"/>
    <property type="molecule type" value="Genomic_DNA"/>
</dbReference>
<comment type="caution">
    <text evidence="1">The sequence shown here is derived from an EMBL/GenBank/DDBJ whole genome shotgun (WGS) entry which is preliminary data.</text>
</comment>
<accession>A0ACC6K5I7</accession>
<keyword evidence="2" id="KW-1185">Reference proteome</keyword>
<protein>
    <submittedName>
        <fullName evidence="1">Uncharacterized protein</fullName>
    </submittedName>
</protein>
<organism evidence="1 2">
    <name type="scientific">Pseudomonas hunanensis</name>
    <dbReference type="NCBI Taxonomy" id="1247546"/>
    <lineage>
        <taxon>Bacteria</taxon>
        <taxon>Pseudomonadati</taxon>
        <taxon>Pseudomonadota</taxon>
        <taxon>Gammaproteobacteria</taxon>
        <taxon>Pseudomonadales</taxon>
        <taxon>Pseudomonadaceae</taxon>
        <taxon>Pseudomonas</taxon>
    </lineage>
</organism>
<proteinExistence type="predicted"/>
<name>A0ACC6K5I7_9PSED</name>
<gene>
    <name evidence="1" type="ORF">J2W83_003339</name>
</gene>